<reference evidence="2" key="1">
    <citation type="submission" date="2014-11" db="EMBL/GenBank/DDBJ databases">
        <authorList>
            <person name="Amaro Gonzalez C."/>
        </authorList>
    </citation>
    <scope>NUCLEOTIDE SEQUENCE</scope>
</reference>
<dbReference type="AlphaFoldDB" id="A0A0E9R3Y2"/>
<sequence>MRFDFIFYDHEKHFHIYAYDLFFFACNFFFLHVRFFSYADNTFGTKLTPYSIVDIVHISTS</sequence>
<name>A0A0E9R3Y2_ANGAN</name>
<evidence type="ECO:0000256" key="1">
    <source>
        <dbReference type="SAM" id="Phobius"/>
    </source>
</evidence>
<organism evidence="2">
    <name type="scientific">Anguilla anguilla</name>
    <name type="common">European freshwater eel</name>
    <name type="synonym">Muraena anguilla</name>
    <dbReference type="NCBI Taxonomy" id="7936"/>
    <lineage>
        <taxon>Eukaryota</taxon>
        <taxon>Metazoa</taxon>
        <taxon>Chordata</taxon>
        <taxon>Craniata</taxon>
        <taxon>Vertebrata</taxon>
        <taxon>Euteleostomi</taxon>
        <taxon>Actinopterygii</taxon>
        <taxon>Neopterygii</taxon>
        <taxon>Teleostei</taxon>
        <taxon>Anguilliformes</taxon>
        <taxon>Anguillidae</taxon>
        <taxon>Anguilla</taxon>
    </lineage>
</organism>
<accession>A0A0E9R3Y2</accession>
<keyword evidence="1" id="KW-0472">Membrane</keyword>
<reference evidence="2" key="2">
    <citation type="journal article" date="2015" name="Fish Shellfish Immunol.">
        <title>Early steps in the European eel (Anguilla anguilla)-Vibrio vulnificus interaction in the gills: Role of the RtxA13 toxin.</title>
        <authorList>
            <person name="Callol A."/>
            <person name="Pajuelo D."/>
            <person name="Ebbesson L."/>
            <person name="Teles M."/>
            <person name="MacKenzie S."/>
            <person name="Amaro C."/>
        </authorList>
    </citation>
    <scope>NUCLEOTIDE SEQUENCE</scope>
</reference>
<proteinExistence type="predicted"/>
<keyword evidence="1" id="KW-0812">Transmembrane</keyword>
<protein>
    <submittedName>
        <fullName evidence="2">Uncharacterized protein</fullName>
    </submittedName>
</protein>
<dbReference type="EMBL" id="GBXM01085110">
    <property type="protein sequence ID" value="JAH23467.1"/>
    <property type="molecule type" value="Transcribed_RNA"/>
</dbReference>
<feature type="transmembrane region" description="Helical" evidence="1">
    <location>
        <begin position="16"/>
        <end position="36"/>
    </location>
</feature>
<keyword evidence="1" id="KW-1133">Transmembrane helix</keyword>
<evidence type="ECO:0000313" key="2">
    <source>
        <dbReference type="EMBL" id="JAH23467.1"/>
    </source>
</evidence>